<keyword evidence="4" id="KW-1185">Reference proteome</keyword>
<dbReference type="KEGG" id="scj:SCANT_v1c05770"/>
<dbReference type="PANTHER" id="PTHR42693:SF33">
    <property type="entry name" value="ARYLSULFATASE"/>
    <property type="match status" value="1"/>
</dbReference>
<evidence type="ECO:0000313" key="4">
    <source>
        <dbReference type="Proteomes" id="UP000063919"/>
    </source>
</evidence>
<dbReference type="OrthoDB" id="9762324at2"/>
<evidence type="ECO:0000313" key="3">
    <source>
        <dbReference type="EMBL" id="ALD66483.1"/>
    </source>
</evidence>
<comment type="similarity">
    <text evidence="1">Belongs to the sulfatase family.</text>
</comment>
<sequence>MRAVILMFDTLTRKYLPNYGNDWVHAPNFKRLGEKTITFDNFYAGSMPCMPARREIHTGRYNFLHRSWGQLEPFDNSIFEHLKNNNIYTHLTTDHWHYWEDGGGTYHTRYNTWEGYRGQEYDQWIPAAYGKNHDQPHENGLNTSFDPSTTEEKWNFLKYGKSNLAHLTQEDTSYSSVQTMLSGIDFLKGHKELDNWLLQIECFDPHEPFVMPQKYRDIYGATYTDNIPNWPKYSHYDEEKESENVKKLQIEYAALISMIDEYLGKILDYFDENDLWKDTMLIVNTDHGFLTGEHNFVGKSSSPWYDELIHTPFFLHIPEFANMDGKRFDKLCQTIDIAPTILEYFNMKDDFDRDGNSIYEALRKDKNNHKEILFGINGGHVNIYDGKYVYMKAAKDEKNSPNTQYTLNFNFMKGFLPDIFLNDMQYVKGTRFSNWMPMMKFNLDIPLLSANSFKYGNLLFDLENDPNQLNPLKDKKIEQMMIEKMVKKMKTVDAPLETYQRIGLDKEASKIA</sequence>
<dbReference type="STRING" id="362837.SCANT_v1c05770"/>
<dbReference type="InterPro" id="IPR000917">
    <property type="entry name" value="Sulfatase_N"/>
</dbReference>
<gene>
    <name evidence="3" type="ORF">SCANT_v1c05770</name>
</gene>
<dbReference type="InterPro" id="IPR050738">
    <property type="entry name" value="Sulfatase"/>
</dbReference>
<dbReference type="PANTHER" id="PTHR42693">
    <property type="entry name" value="ARYLSULFATASE FAMILY MEMBER"/>
    <property type="match status" value="1"/>
</dbReference>
<dbReference type="SUPFAM" id="SSF53649">
    <property type="entry name" value="Alkaline phosphatase-like"/>
    <property type="match status" value="1"/>
</dbReference>
<dbReference type="GO" id="GO:0004065">
    <property type="term" value="F:arylsulfatase activity"/>
    <property type="evidence" value="ECO:0007669"/>
    <property type="project" value="TreeGrafter"/>
</dbReference>
<dbReference type="RefSeq" id="WP_053946241.1">
    <property type="nucleotide sequence ID" value="NZ_CP012622.1"/>
</dbReference>
<dbReference type="InterPro" id="IPR017850">
    <property type="entry name" value="Alkaline_phosphatase_core_sf"/>
</dbReference>
<dbReference type="Pfam" id="PF00884">
    <property type="entry name" value="Sulfatase"/>
    <property type="match status" value="1"/>
</dbReference>
<accession>A0A0M4JSS5</accession>
<protein>
    <recommendedName>
        <fullName evidence="2">Sulfatase N-terminal domain-containing protein</fullName>
    </recommendedName>
</protein>
<dbReference type="Proteomes" id="UP000063919">
    <property type="component" value="Chromosome"/>
</dbReference>
<name>A0A0M4JSS5_9MOLU</name>
<feature type="domain" description="Sulfatase N-terminal" evidence="2">
    <location>
        <begin position="4"/>
        <end position="346"/>
    </location>
</feature>
<dbReference type="EMBL" id="CP012622">
    <property type="protein sequence ID" value="ALD66483.1"/>
    <property type="molecule type" value="Genomic_DNA"/>
</dbReference>
<dbReference type="AlphaFoldDB" id="A0A0M4JSS5"/>
<reference evidence="3 4" key="1">
    <citation type="journal article" date="2015" name="Genome Announc.">
        <title>Complete Genome Sequence of Spiroplasma cantharicola CC-1T (DSM 21588), a Bacterium Isolated from Soldier Beetle (Cantharis carolinus).</title>
        <authorList>
            <person name="Lo W.S."/>
            <person name="Liu P.Y."/>
            <person name="Kuo C.H."/>
        </authorList>
    </citation>
    <scope>NUCLEOTIDE SEQUENCE [LARGE SCALE GENOMIC DNA]</scope>
    <source>
        <strain evidence="3 4">CC-1</strain>
    </source>
</reference>
<dbReference type="PATRIC" id="fig|362837.3.peg.590"/>
<evidence type="ECO:0000256" key="1">
    <source>
        <dbReference type="ARBA" id="ARBA00008779"/>
    </source>
</evidence>
<dbReference type="Gene3D" id="3.40.720.10">
    <property type="entry name" value="Alkaline Phosphatase, subunit A"/>
    <property type="match status" value="1"/>
</dbReference>
<organism evidence="3 4">
    <name type="scientific">Spiroplasma cantharicola</name>
    <dbReference type="NCBI Taxonomy" id="362837"/>
    <lineage>
        <taxon>Bacteria</taxon>
        <taxon>Bacillati</taxon>
        <taxon>Mycoplasmatota</taxon>
        <taxon>Mollicutes</taxon>
        <taxon>Entomoplasmatales</taxon>
        <taxon>Spiroplasmataceae</taxon>
        <taxon>Spiroplasma</taxon>
    </lineage>
</organism>
<evidence type="ECO:0000259" key="2">
    <source>
        <dbReference type="Pfam" id="PF00884"/>
    </source>
</evidence>
<proteinExistence type="inferred from homology"/>
<dbReference type="CDD" id="cd16148">
    <property type="entry name" value="sulfatase_like"/>
    <property type="match status" value="1"/>
</dbReference>